<dbReference type="EMBL" id="UINC01083266">
    <property type="protein sequence ID" value="SVC28804.1"/>
    <property type="molecule type" value="Genomic_DNA"/>
</dbReference>
<sequence>YMGVLPLVLCLIAARERGDGPTTFFTVLIGLSFLLALGRHTVLFESLYGIPGLSFFRIPTRFLLWWAFGGAALAGLGLDFLVKRVDASPGKIYAPLWLLLTAVAAGAIWLNADILTSGPESPALTGEGWRLGQYRSDLISDGLRCALMLGVGIVVVTGRRWSQRRWWRVIVTWLAPAAIAVDLGSFGWNFNSVIDPEGYLRTPDSAAFIQRDATSRAAPGSALYSGGPDASDPLPMTGRFRCASLISERNAPYDWHSGWSLDPTSYRRYPETLRMYTASAYGLANTLPGWSPLHLRRHWEFMGGYPRLLSLANVSYVVSHRPLRFPDLEEVYSGEVRVYHNNSALPRCYVVGDEFSVIEGPRERVRYLLSDRFKPRGEVLLAETPPPLEGTRSILEGATAVSAAATARISR</sequence>
<evidence type="ECO:0000256" key="1">
    <source>
        <dbReference type="SAM" id="Phobius"/>
    </source>
</evidence>
<protein>
    <recommendedName>
        <fullName evidence="3">DUF3367 domain-containing protein</fullName>
    </recommendedName>
</protein>
<proteinExistence type="predicted"/>
<accession>A0A382KVI6</accession>
<keyword evidence="1" id="KW-0472">Membrane</keyword>
<evidence type="ECO:0008006" key="3">
    <source>
        <dbReference type="Google" id="ProtNLM"/>
    </source>
</evidence>
<feature type="non-terminal residue" evidence="2">
    <location>
        <position position="411"/>
    </location>
</feature>
<dbReference type="AlphaFoldDB" id="A0A382KVI6"/>
<gene>
    <name evidence="2" type="ORF">METZ01_LOCUS281658</name>
</gene>
<feature type="transmembrane region" description="Helical" evidence="1">
    <location>
        <begin position="62"/>
        <end position="82"/>
    </location>
</feature>
<name>A0A382KVI6_9ZZZZ</name>
<feature type="transmembrane region" description="Helical" evidence="1">
    <location>
        <begin position="138"/>
        <end position="157"/>
    </location>
</feature>
<reference evidence="2" key="1">
    <citation type="submission" date="2018-05" db="EMBL/GenBank/DDBJ databases">
        <authorList>
            <person name="Lanie J.A."/>
            <person name="Ng W.-L."/>
            <person name="Kazmierczak K.M."/>
            <person name="Andrzejewski T.M."/>
            <person name="Davidsen T.M."/>
            <person name="Wayne K.J."/>
            <person name="Tettelin H."/>
            <person name="Glass J.I."/>
            <person name="Rusch D."/>
            <person name="Podicherti R."/>
            <person name="Tsui H.-C.T."/>
            <person name="Winkler M.E."/>
        </authorList>
    </citation>
    <scope>NUCLEOTIDE SEQUENCE</scope>
</reference>
<feature type="transmembrane region" description="Helical" evidence="1">
    <location>
        <begin position="24"/>
        <end position="42"/>
    </location>
</feature>
<evidence type="ECO:0000313" key="2">
    <source>
        <dbReference type="EMBL" id="SVC28804.1"/>
    </source>
</evidence>
<feature type="non-terminal residue" evidence="2">
    <location>
        <position position="1"/>
    </location>
</feature>
<feature type="transmembrane region" description="Helical" evidence="1">
    <location>
        <begin position="94"/>
        <end position="112"/>
    </location>
</feature>
<keyword evidence="1" id="KW-1133">Transmembrane helix</keyword>
<organism evidence="2">
    <name type="scientific">marine metagenome</name>
    <dbReference type="NCBI Taxonomy" id="408172"/>
    <lineage>
        <taxon>unclassified sequences</taxon>
        <taxon>metagenomes</taxon>
        <taxon>ecological metagenomes</taxon>
    </lineage>
</organism>
<feature type="transmembrane region" description="Helical" evidence="1">
    <location>
        <begin position="169"/>
        <end position="188"/>
    </location>
</feature>
<keyword evidence="1" id="KW-0812">Transmembrane</keyword>